<dbReference type="InterPro" id="IPR001310">
    <property type="entry name" value="Histidine_triad_HIT"/>
</dbReference>
<evidence type="ECO:0000313" key="4">
    <source>
        <dbReference type="EMBL" id="OGM20402.1"/>
    </source>
</evidence>
<dbReference type="AlphaFoldDB" id="A0A1F7XZF0"/>
<gene>
    <name evidence="4" type="ORF">A2714_01650</name>
</gene>
<evidence type="ECO:0000259" key="3">
    <source>
        <dbReference type="PROSITE" id="PS51084"/>
    </source>
</evidence>
<dbReference type="Proteomes" id="UP000178419">
    <property type="component" value="Unassembled WGS sequence"/>
</dbReference>
<comment type="caution">
    <text evidence="4">The sequence shown here is derived from an EMBL/GenBank/DDBJ whole genome shotgun (WGS) entry which is preliminary data.</text>
</comment>
<dbReference type="InterPro" id="IPR036265">
    <property type="entry name" value="HIT-like_sf"/>
</dbReference>
<dbReference type="SUPFAM" id="SSF54197">
    <property type="entry name" value="HIT-like"/>
    <property type="match status" value="1"/>
</dbReference>
<dbReference type="InterPro" id="IPR011146">
    <property type="entry name" value="HIT-like"/>
</dbReference>
<comment type="caution">
    <text evidence="2">Lacks conserved residue(s) required for the propagation of feature annotation.</text>
</comment>
<sequence length="106" mass="11889">MDDCIFCKIVKGELGTKFEKETENLVVFKDINPQAAIHLLIVPKLHVKDLGELDDKVWKEVKDLVVIMGREKGAKGFRLIHNSGDAASITHLQVHFLADIAPERAE</sequence>
<feature type="active site" description="Tele-AMP-histidine intermediate" evidence="1">
    <location>
        <position position="95"/>
    </location>
</feature>
<accession>A0A1F7XZF0</accession>
<dbReference type="Pfam" id="PF11969">
    <property type="entry name" value="DcpS_C"/>
    <property type="match status" value="1"/>
</dbReference>
<evidence type="ECO:0000313" key="5">
    <source>
        <dbReference type="Proteomes" id="UP000178419"/>
    </source>
</evidence>
<name>A0A1F7XZF0_9BACT</name>
<dbReference type="PANTHER" id="PTHR23089">
    <property type="entry name" value="HISTIDINE TRIAD HIT PROTEIN"/>
    <property type="match status" value="1"/>
</dbReference>
<dbReference type="GO" id="GO:0003824">
    <property type="term" value="F:catalytic activity"/>
    <property type="evidence" value="ECO:0007669"/>
    <property type="project" value="InterPro"/>
</dbReference>
<evidence type="ECO:0000256" key="1">
    <source>
        <dbReference type="PIRSR" id="PIRSR601310-1"/>
    </source>
</evidence>
<protein>
    <recommendedName>
        <fullName evidence="3">HIT domain-containing protein</fullName>
    </recommendedName>
</protein>
<proteinExistence type="predicted"/>
<feature type="domain" description="HIT" evidence="3">
    <location>
        <begin position="5"/>
        <end position="106"/>
    </location>
</feature>
<reference evidence="4 5" key="1">
    <citation type="journal article" date="2016" name="Nat. Commun.">
        <title>Thousands of microbial genomes shed light on interconnected biogeochemical processes in an aquifer system.</title>
        <authorList>
            <person name="Anantharaman K."/>
            <person name="Brown C.T."/>
            <person name="Hug L.A."/>
            <person name="Sharon I."/>
            <person name="Castelle C.J."/>
            <person name="Probst A.J."/>
            <person name="Thomas B.C."/>
            <person name="Singh A."/>
            <person name="Wilkins M.J."/>
            <person name="Karaoz U."/>
            <person name="Brodie E.L."/>
            <person name="Williams K.H."/>
            <person name="Hubbard S.S."/>
            <person name="Banfield J.F."/>
        </authorList>
    </citation>
    <scope>NUCLEOTIDE SEQUENCE [LARGE SCALE GENOMIC DNA]</scope>
</reference>
<dbReference type="PRINTS" id="PR00332">
    <property type="entry name" value="HISTRIAD"/>
</dbReference>
<dbReference type="Gene3D" id="3.30.428.10">
    <property type="entry name" value="HIT-like"/>
    <property type="match status" value="1"/>
</dbReference>
<evidence type="ECO:0000256" key="2">
    <source>
        <dbReference type="PROSITE-ProRule" id="PRU00464"/>
    </source>
</evidence>
<organism evidence="4 5">
    <name type="scientific">Candidatus Woesebacteria bacterium RIFCSPHIGHO2_01_FULL_38_9</name>
    <dbReference type="NCBI Taxonomy" id="1802492"/>
    <lineage>
        <taxon>Bacteria</taxon>
        <taxon>Candidatus Woeseibacteriota</taxon>
    </lineage>
</organism>
<dbReference type="EMBL" id="MGGE01000042">
    <property type="protein sequence ID" value="OGM20402.1"/>
    <property type="molecule type" value="Genomic_DNA"/>
</dbReference>
<dbReference type="PROSITE" id="PS51084">
    <property type="entry name" value="HIT_2"/>
    <property type="match status" value="1"/>
</dbReference>